<sequence length="510" mass="55291">MPVRRLNSAPGRGGPRGLARPFRRAALSAAIGMGLSLASGPALAEDLLDIYALAEQNDQQLRAAEQQRLSVEQNIPIERADLLPQVGATAGVNYGRTDTTIGEPAQGPDSSDGVSGDLFLRLDQTIFNRTDQLEVGRAELEARQAAVDYEQARQDLILRTGQAYFRVLNADAQLQLAQANRTALKRQLERAQRQYEVGLVAVTDVADAQSEYDQANAQIIAARNELNNAEAALATIIGRTITDLDDIRTNLDVAAPQPADPEQWIELALAQNLGLQSAAIGTRIAQQAVDINRSARAPTVGLNAQYGYDNSYQGGGLAGQDRRGSLNGSVGVQVELPIYTGGRINSRSRKAAFDYQRSQFDLDGQRRQVRQQTSDSFRGVQTSISEITAFRQAVESARTSLVATEAGYGVGTRTIVDVLNAELRVFQAMADYLDARYNYLTNLLQLKADTGQLTVADLEAINRQLTDQETNALIAPLMGQGDDEAGASTADTEMMQRVLERARQTVNGED</sequence>
<keyword evidence="4" id="KW-1134">Transmembrane beta strand</keyword>
<keyword evidence="7" id="KW-0998">Cell outer membrane</keyword>
<feature type="chain" id="PRO_5026263275" evidence="9">
    <location>
        <begin position="45"/>
        <end position="510"/>
    </location>
</feature>
<dbReference type="Pfam" id="PF02321">
    <property type="entry name" value="OEP"/>
    <property type="match status" value="2"/>
</dbReference>
<name>A0A6I6D0R6_9GAMM</name>
<dbReference type="GO" id="GO:1990281">
    <property type="term" value="C:efflux pump complex"/>
    <property type="evidence" value="ECO:0007669"/>
    <property type="project" value="TreeGrafter"/>
</dbReference>
<evidence type="ECO:0000256" key="3">
    <source>
        <dbReference type="ARBA" id="ARBA00022448"/>
    </source>
</evidence>
<dbReference type="InterPro" id="IPR010130">
    <property type="entry name" value="T1SS_OMP_TolC"/>
</dbReference>
<dbReference type="InterPro" id="IPR051906">
    <property type="entry name" value="TolC-like"/>
</dbReference>
<comment type="similarity">
    <text evidence="2">Belongs to the outer membrane factor (OMF) (TC 1.B.17) family.</text>
</comment>
<keyword evidence="3" id="KW-0813">Transport</keyword>
<proteinExistence type="inferred from homology"/>
<evidence type="ECO:0000256" key="8">
    <source>
        <dbReference type="SAM" id="Coils"/>
    </source>
</evidence>
<accession>A0A6I6D0R6</accession>
<feature type="coiled-coil region" evidence="8">
    <location>
        <begin position="135"/>
        <end position="232"/>
    </location>
</feature>
<keyword evidence="11" id="KW-1185">Reference proteome</keyword>
<dbReference type="GO" id="GO:0009279">
    <property type="term" value="C:cell outer membrane"/>
    <property type="evidence" value="ECO:0007669"/>
    <property type="project" value="UniProtKB-SubCell"/>
</dbReference>
<evidence type="ECO:0000256" key="7">
    <source>
        <dbReference type="ARBA" id="ARBA00023237"/>
    </source>
</evidence>
<comment type="subcellular location">
    <subcellularLocation>
        <location evidence="1">Cell outer membrane</location>
    </subcellularLocation>
</comment>
<dbReference type="NCBIfam" id="TIGR01844">
    <property type="entry name" value="type_I_sec_TolC"/>
    <property type="match status" value="1"/>
</dbReference>
<evidence type="ECO:0000313" key="11">
    <source>
        <dbReference type="Proteomes" id="UP000427716"/>
    </source>
</evidence>
<evidence type="ECO:0000256" key="4">
    <source>
        <dbReference type="ARBA" id="ARBA00022452"/>
    </source>
</evidence>
<dbReference type="PANTHER" id="PTHR30026:SF20">
    <property type="entry name" value="OUTER MEMBRANE PROTEIN TOLC"/>
    <property type="match status" value="1"/>
</dbReference>
<evidence type="ECO:0000256" key="5">
    <source>
        <dbReference type="ARBA" id="ARBA00022692"/>
    </source>
</evidence>
<dbReference type="SUPFAM" id="SSF56954">
    <property type="entry name" value="Outer membrane efflux proteins (OEP)"/>
    <property type="match status" value="1"/>
</dbReference>
<dbReference type="EMBL" id="CP046415">
    <property type="protein sequence ID" value="QGT79310.1"/>
    <property type="molecule type" value="Genomic_DNA"/>
</dbReference>
<dbReference type="Gene3D" id="1.20.1600.10">
    <property type="entry name" value="Outer membrane efflux proteins (OEP)"/>
    <property type="match status" value="1"/>
</dbReference>
<evidence type="ECO:0000256" key="1">
    <source>
        <dbReference type="ARBA" id="ARBA00004442"/>
    </source>
</evidence>
<evidence type="ECO:0000256" key="6">
    <source>
        <dbReference type="ARBA" id="ARBA00023136"/>
    </source>
</evidence>
<evidence type="ECO:0000313" key="10">
    <source>
        <dbReference type="EMBL" id="QGT79310.1"/>
    </source>
</evidence>
<reference evidence="10 11" key="1">
    <citation type="submission" date="2019-11" db="EMBL/GenBank/DDBJ databases">
        <authorList>
            <person name="Zhang J."/>
            <person name="Sun C."/>
        </authorList>
    </citation>
    <scope>NUCLEOTIDE SEQUENCE [LARGE SCALE GENOMIC DNA]</scope>
    <source>
        <strain evidence="11">sp2</strain>
    </source>
</reference>
<keyword evidence="9" id="KW-0732">Signal</keyword>
<evidence type="ECO:0000256" key="2">
    <source>
        <dbReference type="ARBA" id="ARBA00007613"/>
    </source>
</evidence>
<feature type="signal peptide" evidence="9">
    <location>
        <begin position="1"/>
        <end position="44"/>
    </location>
</feature>
<dbReference type="KEGG" id="ghl:GM160_10685"/>
<dbReference type="RefSeq" id="WP_156575036.1">
    <property type="nucleotide sequence ID" value="NZ_CP046415.1"/>
</dbReference>
<protein>
    <submittedName>
        <fullName evidence="10">TolC family outer membrane protein</fullName>
    </submittedName>
</protein>
<keyword evidence="6" id="KW-0472">Membrane</keyword>
<keyword evidence="8" id="KW-0175">Coiled coil</keyword>
<dbReference type="AlphaFoldDB" id="A0A6I6D0R6"/>
<dbReference type="GO" id="GO:0015562">
    <property type="term" value="F:efflux transmembrane transporter activity"/>
    <property type="evidence" value="ECO:0007669"/>
    <property type="project" value="InterPro"/>
</dbReference>
<organism evidence="10 11">
    <name type="scientific">Guyparkeria halophila</name>
    <dbReference type="NCBI Taxonomy" id="47960"/>
    <lineage>
        <taxon>Bacteria</taxon>
        <taxon>Pseudomonadati</taxon>
        <taxon>Pseudomonadota</taxon>
        <taxon>Gammaproteobacteria</taxon>
        <taxon>Chromatiales</taxon>
        <taxon>Thioalkalibacteraceae</taxon>
        <taxon>Guyparkeria</taxon>
    </lineage>
</organism>
<gene>
    <name evidence="10" type="ORF">GM160_10685</name>
</gene>
<dbReference type="GO" id="GO:0015288">
    <property type="term" value="F:porin activity"/>
    <property type="evidence" value="ECO:0007669"/>
    <property type="project" value="TreeGrafter"/>
</dbReference>
<evidence type="ECO:0000256" key="9">
    <source>
        <dbReference type="SAM" id="SignalP"/>
    </source>
</evidence>
<dbReference type="InterPro" id="IPR003423">
    <property type="entry name" value="OMP_efflux"/>
</dbReference>
<dbReference type="Proteomes" id="UP000427716">
    <property type="component" value="Chromosome"/>
</dbReference>
<dbReference type="PANTHER" id="PTHR30026">
    <property type="entry name" value="OUTER MEMBRANE PROTEIN TOLC"/>
    <property type="match status" value="1"/>
</dbReference>
<keyword evidence="5" id="KW-0812">Transmembrane</keyword>